<accession>A0ABN2Z7U8</accession>
<protein>
    <submittedName>
        <fullName evidence="1">Uncharacterized protein</fullName>
    </submittedName>
</protein>
<gene>
    <name evidence="1" type="ORF">GCM10009825_24390</name>
</gene>
<dbReference type="Proteomes" id="UP001500102">
    <property type="component" value="Unassembled WGS sequence"/>
</dbReference>
<evidence type="ECO:0000313" key="2">
    <source>
        <dbReference type="Proteomes" id="UP001500102"/>
    </source>
</evidence>
<organism evidence="1 2">
    <name type="scientific">Arthrobacter humicola</name>
    <dbReference type="NCBI Taxonomy" id="409291"/>
    <lineage>
        <taxon>Bacteria</taxon>
        <taxon>Bacillati</taxon>
        <taxon>Actinomycetota</taxon>
        <taxon>Actinomycetes</taxon>
        <taxon>Micrococcales</taxon>
        <taxon>Micrococcaceae</taxon>
        <taxon>Arthrobacter</taxon>
    </lineage>
</organism>
<keyword evidence="2" id="KW-1185">Reference proteome</keyword>
<evidence type="ECO:0000313" key="1">
    <source>
        <dbReference type="EMBL" id="GAA2138157.1"/>
    </source>
</evidence>
<name>A0ABN2Z7U8_9MICC</name>
<proteinExistence type="predicted"/>
<comment type="caution">
    <text evidence="1">The sequence shown here is derived from an EMBL/GenBank/DDBJ whole genome shotgun (WGS) entry which is preliminary data.</text>
</comment>
<sequence length="73" mass="7368">MLPTTIAPAVDWATVRSAADVDAGAELAAALLEEGAGAADVDVVVLAPPQPDNSAARANAVKPRLRCFFIAAP</sequence>
<dbReference type="EMBL" id="BAAAQB010000034">
    <property type="protein sequence ID" value="GAA2138157.1"/>
    <property type="molecule type" value="Genomic_DNA"/>
</dbReference>
<reference evidence="1 2" key="1">
    <citation type="journal article" date="2019" name="Int. J. Syst. Evol. Microbiol.">
        <title>The Global Catalogue of Microorganisms (GCM) 10K type strain sequencing project: providing services to taxonomists for standard genome sequencing and annotation.</title>
        <authorList>
            <consortium name="The Broad Institute Genomics Platform"/>
            <consortium name="The Broad Institute Genome Sequencing Center for Infectious Disease"/>
            <person name="Wu L."/>
            <person name="Ma J."/>
        </authorList>
    </citation>
    <scope>NUCLEOTIDE SEQUENCE [LARGE SCALE GENOMIC DNA]</scope>
    <source>
        <strain evidence="1 2">JCM 15921</strain>
    </source>
</reference>